<dbReference type="SUPFAM" id="SSF55785">
    <property type="entry name" value="PYP-like sensor domain (PAS domain)"/>
    <property type="match status" value="6"/>
</dbReference>
<evidence type="ECO:0000256" key="5">
    <source>
        <dbReference type="PROSITE-ProRule" id="PRU00169"/>
    </source>
</evidence>
<keyword evidence="1" id="KW-0808">Transferase</keyword>
<dbReference type="InterPro" id="IPR000014">
    <property type="entry name" value="PAS"/>
</dbReference>
<feature type="domain" description="PAC" evidence="9">
    <location>
        <begin position="367"/>
        <end position="419"/>
    </location>
</feature>
<dbReference type="InterPro" id="IPR001610">
    <property type="entry name" value="PAC"/>
</dbReference>
<reference evidence="10 11" key="1">
    <citation type="journal article" date="2019" name="Int. J. Syst. Evol. Microbiol.">
        <title>The Global Catalogue of Microorganisms (GCM) 10K type strain sequencing project: providing services to taxonomists for standard genome sequencing and annotation.</title>
        <authorList>
            <consortium name="The Broad Institute Genomics Platform"/>
            <consortium name="The Broad Institute Genome Sequencing Center for Infectious Disease"/>
            <person name="Wu L."/>
            <person name="Ma J."/>
        </authorList>
    </citation>
    <scope>NUCLEOTIDE SEQUENCE [LARGE SCALE GENOMIC DNA]</scope>
    <source>
        <strain evidence="10 11">JCM 16328</strain>
    </source>
</reference>
<dbReference type="PROSITE" id="PS50113">
    <property type="entry name" value="PAC"/>
    <property type="match status" value="5"/>
</dbReference>
<evidence type="ECO:0000259" key="9">
    <source>
        <dbReference type="PROSITE" id="PS50113"/>
    </source>
</evidence>
<keyword evidence="3" id="KW-0805">Transcription regulation</keyword>
<dbReference type="InterPro" id="IPR036388">
    <property type="entry name" value="WH-like_DNA-bd_sf"/>
</dbReference>
<dbReference type="InterPro" id="IPR031803">
    <property type="entry name" value="BAT_GAF/HTH-assoc"/>
</dbReference>
<dbReference type="GO" id="GO:0016301">
    <property type="term" value="F:kinase activity"/>
    <property type="evidence" value="ECO:0007669"/>
    <property type="project" value="UniProtKB-KW"/>
</dbReference>
<dbReference type="Pfam" id="PF13185">
    <property type="entry name" value="GAF_2"/>
    <property type="match status" value="1"/>
</dbReference>
<dbReference type="InterPro" id="IPR001789">
    <property type="entry name" value="Sig_transdc_resp-reg_receiver"/>
</dbReference>
<dbReference type="CDD" id="cd00156">
    <property type="entry name" value="REC"/>
    <property type="match status" value="1"/>
</dbReference>
<evidence type="ECO:0000256" key="4">
    <source>
        <dbReference type="ARBA" id="ARBA00023163"/>
    </source>
</evidence>
<keyword evidence="2" id="KW-0418">Kinase</keyword>
<organism evidence="10 11">
    <name type="scientific">Natronoarchaeum mannanilyticum</name>
    <dbReference type="NCBI Taxonomy" id="926360"/>
    <lineage>
        <taxon>Archaea</taxon>
        <taxon>Methanobacteriati</taxon>
        <taxon>Methanobacteriota</taxon>
        <taxon>Stenosarchaea group</taxon>
        <taxon>Halobacteria</taxon>
        <taxon>Halobacteriales</taxon>
        <taxon>Natronoarchaeaceae</taxon>
    </lineage>
</organism>
<dbReference type="InterPro" id="IPR029016">
    <property type="entry name" value="GAF-like_dom_sf"/>
</dbReference>
<dbReference type="Pfam" id="PF04967">
    <property type="entry name" value="HTH_10"/>
    <property type="match status" value="1"/>
</dbReference>
<feature type="domain" description="PAC" evidence="9">
    <location>
        <begin position="236"/>
        <end position="286"/>
    </location>
</feature>
<dbReference type="EMBL" id="BAAADV010000001">
    <property type="protein sequence ID" value="GAA0662331.1"/>
    <property type="molecule type" value="Genomic_DNA"/>
</dbReference>
<dbReference type="Pfam" id="PF01590">
    <property type="entry name" value="GAF"/>
    <property type="match status" value="1"/>
</dbReference>
<dbReference type="PANTHER" id="PTHR44757">
    <property type="entry name" value="DIGUANYLATE CYCLASE DGCP"/>
    <property type="match status" value="1"/>
</dbReference>
<feature type="region of interest" description="Disordered" evidence="6">
    <location>
        <begin position="140"/>
        <end position="160"/>
    </location>
</feature>
<dbReference type="Gene3D" id="1.10.10.10">
    <property type="entry name" value="Winged helix-like DNA-binding domain superfamily/Winged helix DNA-binding domain"/>
    <property type="match status" value="1"/>
</dbReference>
<accession>A0AAV3T646</accession>
<dbReference type="InterPro" id="IPR013656">
    <property type="entry name" value="PAS_4"/>
</dbReference>
<dbReference type="SMART" id="SM00086">
    <property type="entry name" value="PAC"/>
    <property type="match status" value="4"/>
</dbReference>
<keyword evidence="11" id="KW-1185">Reference proteome</keyword>
<protein>
    <recommendedName>
        <fullName evidence="12">PAS domain S-box-containing protein</fullName>
    </recommendedName>
</protein>
<comment type="caution">
    <text evidence="5">Lacks conserved residue(s) required for the propagation of feature annotation.</text>
</comment>
<dbReference type="NCBIfam" id="TIGR00229">
    <property type="entry name" value="sensory_box"/>
    <property type="match status" value="5"/>
</dbReference>
<evidence type="ECO:0000313" key="11">
    <source>
        <dbReference type="Proteomes" id="UP001500420"/>
    </source>
</evidence>
<dbReference type="SMART" id="SM00091">
    <property type="entry name" value="PAS"/>
    <property type="match status" value="6"/>
</dbReference>
<dbReference type="Proteomes" id="UP001500420">
    <property type="component" value="Unassembled WGS sequence"/>
</dbReference>
<dbReference type="PROSITE" id="PS50112">
    <property type="entry name" value="PAS"/>
    <property type="match status" value="4"/>
</dbReference>
<dbReference type="SMART" id="SM00065">
    <property type="entry name" value="GAF"/>
    <property type="match status" value="3"/>
</dbReference>
<dbReference type="Gene3D" id="3.40.50.2300">
    <property type="match status" value="1"/>
</dbReference>
<dbReference type="Pfam" id="PF08448">
    <property type="entry name" value="PAS_4"/>
    <property type="match status" value="4"/>
</dbReference>
<evidence type="ECO:0008006" key="12">
    <source>
        <dbReference type="Google" id="ProtNLM"/>
    </source>
</evidence>
<dbReference type="InterPro" id="IPR035965">
    <property type="entry name" value="PAS-like_dom_sf"/>
</dbReference>
<evidence type="ECO:0000256" key="1">
    <source>
        <dbReference type="ARBA" id="ARBA00022679"/>
    </source>
</evidence>
<dbReference type="Pfam" id="PF13426">
    <property type="entry name" value="PAS_9"/>
    <property type="match status" value="2"/>
</dbReference>
<keyword evidence="4" id="KW-0804">Transcription</keyword>
<dbReference type="InterPro" id="IPR052155">
    <property type="entry name" value="Biofilm_reg_signaling"/>
</dbReference>
<feature type="domain" description="PAC" evidence="9">
    <location>
        <begin position="706"/>
        <end position="771"/>
    </location>
</feature>
<evidence type="ECO:0000259" key="8">
    <source>
        <dbReference type="PROSITE" id="PS50112"/>
    </source>
</evidence>
<sequence>MTAEGRESRADAAETTIVYVDDDPEAADEVVSALREELPDAAIRHVDGAAQLLQNGLDDVDCLVSADQLTETPGVNLVRAVRDAGAAVPVLLYGDPDTPAEITAAFDAGATDYLQRVGEAAPTALARKVAAIVSATEHSRETDADAAAEVASPPTESQPAKEYRVIADVASDAIVTIDERSRIHYANPAVEDVFGYAPEEIVGEPLTTLMPDEMVEPHLEGIDRYLETGERALDWSYLELPGERKDGTEIPLSVSFGEFERDGRTFFSGIMRDVSEREALEEDLREERNLNRRILETSPTGIMIADRDGDITFANDHARRIVGTDPESIENVSASVAELDAVGADGEALPEDELPFTRVLETGEPVYETEIGLRKPDGERVWVLMNAAPMFDADGEIVDVVFAFQDITERRQLAGELREVYGRVTDAFYALDEQWRITHANDRAEELIDYRDEGLVGERIWDVLEWAEDSRIGEEYREAMATQEPTSFEIYYPEPLDAWYEINAYPSETGLSVYFRDVTERKERERELELFRTLLDNATDSILVIDPSTGEFLDANETACRQLGYDRDELIGLPVHEIDRLFDDSDDWRSHVEDVKAEGGVTIEGVHERKDGTTYLAEVNVTHVELDREYMVAVARDVTERKERERELEESRQRFRTLIEHFPNGAVALVNQDLQYVTFGGTPEGGVDVTRADLEGEPLRDALPPEIAEVVVPRYEAALEGEPSQFESAINDRHYQFHFVPVRDDDGAVFAAMGMSQEVTEQRRRERELQEERDLNRHIVDTSPVGIVRLDAEGIVRNANERAEEILDQPTEAVDEIDDRIDRLDPVLPNGEPIPTDELPTRRVAVEGEEIRDVEIGVLNPDGDRIWLSMSGTPLRDDGEVAGAVVTFADVTDRRLREAALEEYAQQQRTLSQLRRQALEGEDLDELFEATVERVAAVLDHEYAKVLEIEEGGDELFLRSGVGWHEGIVGSATVDTRENSQAGYTLQQSEPVVVEDLDAETRFTGPELLTDHDVAGGISVIVGPRDNPWGVLGTHTTEDREYDDYEVEFVQHVADLLATAIERERHDNQIAALSDVTRVLMEVESPEAVCDIVADAADGDLELPIASIALYDEAAGRLRLAAATPLGERLHEETELFDVSSGLAWDAFVNDERRVDAPDQRIELSTEPVHLRERIALPLGKHGVLLVGVAGEGTMPDPQLDFVETVAATVRAALDRADREETLRDREAALQRQNEDLERLARLNEVVRGIEQVLVGASTRSEIESAVCEQLATVEPYELAWIGRPDTASGGLSRVAGAGETAYLDDVDLTASADDDPEPSLAAADAGEVSVAERVHTEPPLSAWRQAALRHGFSSAVGVPIEYGGYRYGVLTVYGDRTTLFDERERETLVDLGDTIAYAINAVESKRALVGDEVVELELELYDPDAFVFQFLAETGGRFEFENVFLQDGRGLRTLFSATDVTDEEIRDYAERSPFVEELRRITDDEPPLFECTLTEDGFIPRLFDHGARPQQLSATAEGAQLVVELPATVDVRGFVEMLQTLFEDVELLARRERTLETRSRREFQADLDAALTERQREVLRTAYFGGFFETPRRRTGKEIGASLDISQPTFNHHLRAAQRKLFELLYGSADAGAESE</sequence>
<dbReference type="RefSeq" id="WP_343772105.1">
    <property type="nucleotide sequence ID" value="NZ_BAAADV010000001.1"/>
</dbReference>
<dbReference type="PANTHER" id="PTHR44757:SF2">
    <property type="entry name" value="BIOFILM ARCHITECTURE MAINTENANCE PROTEIN MBAA"/>
    <property type="match status" value="1"/>
</dbReference>
<comment type="caution">
    <text evidence="10">The sequence shown here is derived from an EMBL/GenBank/DDBJ whole genome shotgun (WGS) entry which is preliminary data.</text>
</comment>
<dbReference type="Gene3D" id="3.30.450.20">
    <property type="entry name" value="PAS domain"/>
    <property type="match status" value="6"/>
</dbReference>
<dbReference type="InterPro" id="IPR007050">
    <property type="entry name" value="HTH_bacterioopsin"/>
</dbReference>
<evidence type="ECO:0000259" key="7">
    <source>
        <dbReference type="PROSITE" id="PS50110"/>
    </source>
</evidence>
<dbReference type="GO" id="GO:0000160">
    <property type="term" value="P:phosphorelay signal transduction system"/>
    <property type="evidence" value="ECO:0007669"/>
    <property type="project" value="InterPro"/>
</dbReference>
<feature type="domain" description="Response regulatory" evidence="7">
    <location>
        <begin position="16"/>
        <end position="131"/>
    </location>
</feature>
<dbReference type="InterPro" id="IPR000700">
    <property type="entry name" value="PAS-assoc_C"/>
</dbReference>
<dbReference type="SUPFAM" id="SSF52172">
    <property type="entry name" value="CheY-like"/>
    <property type="match status" value="1"/>
</dbReference>
<proteinExistence type="predicted"/>
<name>A0AAV3T646_9EURY</name>
<evidence type="ECO:0000256" key="3">
    <source>
        <dbReference type="ARBA" id="ARBA00023015"/>
    </source>
</evidence>
<dbReference type="InterPro" id="IPR003018">
    <property type="entry name" value="GAF"/>
</dbReference>
<evidence type="ECO:0000313" key="10">
    <source>
        <dbReference type="EMBL" id="GAA0662331.1"/>
    </source>
</evidence>
<dbReference type="Pfam" id="PF15915">
    <property type="entry name" value="BAT"/>
    <property type="match status" value="1"/>
</dbReference>
<feature type="domain" description="PAS" evidence="8">
    <location>
        <begin position="413"/>
        <end position="483"/>
    </location>
</feature>
<dbReference type="CDD" id="cd00130">
    <property type="entry name" value="PAS"/>
    <property type="match status" value="5"/>
</dbReference>
<dbReference type="Gene3D" id="3.30.450.40">
    <property type="match status" value="3"/>
</dbReference>
<feature type="domain" description="PAS" evidence="8">
    <location>
        <begin position="159"/>
        <end position="229"/>
    </location>
</feature>
<evidence type="ECO:0000256" key="6">
    <source>
        <dbReference type="SAM" id="MobiDB-lite"/>
    </source>
</evidence>
<dbReference type="SUPFAM" id="SSF55781">
    <property type="entry name" value="GAF domain-like"/>
    <property type="match status" value="3"/>
</dbReference>
<gene>
    <name evidence="10" type="ORF">GCM10009020_03490</name>
</gene>
<evidence type="ECO:0000256" key="2">
    <source>
        <dbReference type="ARBA" id="ARBA00022777"/>
    </source>
</evidence>
<dbReference type="PROSITE" id="PS50110">
    <property type="entry name" value="RESPONSE_REGULATORY"/>
    <property type="match status" value="1"/>
</dbReference>
<feature type="domain" description="PAC" evidence="9">
    <location>
        <begin position="601"/>
        <end position="650"/>
    </location>
</feature>
<feature type="domain" description="PAS" evidence="8">
    <location>
        <begin position="527"/>
        <end position="572"/>
    </location>
</feature>
<feature type="domain" description="PAS" evidence="8">
    <location>
        <begin position="287"/>
        <end position="329"/>
    </location>
</feature>
<dbReference type="InterPro" id="IPR011006">
    <property type="entry name" value="CheY-like_superfamily"/>
</dbReference>
<feature type="domain" description="PAC" evidence="9">
    <location>
        <begin position="852"/>
        <end position="903"/>
    </location>
</feature>